<comment type="caution">
    <text evidence="1">The sequence shown here is derived from an EMBL/GenBank/DDBJ whole genome shotgun (WGS) entry which is preliminary data.</text>
</comment>
<dbReference type="AlphaFoldDB" id="A0A427XTB2"/>
<gene>
    <name evidence="1" type="ORF">EHS25_006069</name>
</gene>
<proteinExistence type="predicted"/>
<dbReference type="OrthoDB" id="10393182at2759"/>
<evidence type="ECO:0000313" key="2">
    <source>
        <dbReference type="Proteomes" id="UP000279259"/>
    </source>
</evidence>
<dbReference type="EMBL" id="RSCD01000028">
    <property type="protein sequence ID" value="RSH82136.1"/>
    <property type="molecule type" value="Genomic_DNA"/>
</dbReference>
<evidence type="ECO:0000313" key="1">
    <source>
        <dbReference type="EMBL" id="RSH82136.1"/>
    </source>
</evidence>
<organism evidence="1 2">
    <name type="scientific">Saitozyma podzolica</name>
    <dbReference type="NCBI Taxonomy" id="1890683"/>
    <lineage>
        <taxon>Eukaryota</taxon>
        <taxon>Fungi</taxon>
        <taxon>Dikarya</taxon>
        <taxon>Basidiomycota</taxon>
        <taxon>Agaricomycotina</taxon>
        <taxon>Tremellomycetes</taxon>
        <taxon>Tremellales</taxon>
        <taxon>Trimorphomycetaceae</taxon>
        <taxon>Saitozyma</taxon>
    </lineage>
</organism>
<keyword evidence="2" id="KW-1185">Reference proteome</keyword>
<reference evidence="1 2" key="1">
    <citation type="submission" date="2018-11" db="EMBL/GenBank/DDBJ databases">
        <title>Genome sequence of Saitozyma podzolica DSM 27192.</title>
        <authorList>
            <person name="Aliyu H."/>
            <person name="Gorte O."/>
            <person name="Ochsenreither K."/>
        </authorList>
    </citation>
    <scope>NUCLEOTIDE SEQUENCE [LARGE SCALE GENOMIC DNA]</scope>
    <source>
        <strain evidence="1 2">DSM 27192</strain>
    </source>
</reference>
<protein>
    <submittedName>
        <fullName evidence="1">Uncharacterized protein</fullName>
    </submittedName>
</protein>
<sequence>MASDESEHVDVGPLMSFIADGPLRNAILPTMMESLFAQLHELGLREDKPLENPSREETILDTLEEQLQVLVTHLRTLSVAVAGHQDLESIDYQAVKEAAGCCCSAMSSVRAAGTELGEHIPETDASADAVALE</sequence>
<accession>A0A427XTB2</accession>
<name>A0A427XTB2_9TREE</name>
<dbReference type="Proteomes" id="UP000279259">
    <property type="component" value="Unassembled WGS sequence"/>
</dbReference>